<dbReference type="AlphaFoldDB" id="A0A936ZS19"/>
<evidence type="ECO:0000313" key="1">
    <source>
        <dbReference type="EMBL" id="MBL0684584.1"/>
    </source>
</evidence>
<keyword evidence="2" id="KW-1185">Reference proteome</keyword>
<accession>A0A936ZS19</accession>
<comment type="caution">
    <text evidence="1">The sequence shown here is derived from an EMBL/GenBank/DDBJ whole genome shotgun (WGS) entry which is preliminary data.</text>
</comment>
<name>A0A936ZS19_9FLAO</name>
<organism evidence="1 2">
    <name type="scientific">Aquimarina mytili</name>
    <dbReference type="NCBI Taxonomy" id="874423"/>
    <lineage>
        <taxon>Bacteria</taxon>
        <taxon>Pseudomonadati</taxon>
        <taxon>Bacteroidota</taxon>
        <taxon>Flavobacteriia</taxon>
        <taxon>Flavobacteriales</taxon>
        <taxon>Flavobacteriaceae</taxon>
        <taxon>Aquimarina</taxon>
    </lineage>
</organism>
<evidence type="ECO:0000313" key="2">
    <source>
        <dbReference type="Proteomes" id="UP000651057"/>
    </source>
</evidence>
<sequence>MRKIIDINEQIIPKLKLIAAIESSSVKKVMEDAITWYVEHKQKEQINAMSLDQKEDLGLLLLLQQAKTTTAISEEELFKS</sequence>
<dbReference type="EMBL" id="JAERQJ010000005">
    <property type="protein sequence ID" value="MBL0684584.1"/>
    <property type="molecule type" value="Genomic_DNA"/>
</dbReference>
<reference evidence="1" key="1">
    <citation type="submission" date="2021-01" db="EMBL/GenBank/DDBJ databases">
        <authorList>
            <person name="Zhong Y.L."/>
        </authorList>
    </citation>
    <scope>NUCLEOTIDE SEQUENCE</scope>
    <source>
        <strain evidence="1">KCTC 23302</strain>
    </source>
</reference>
<proteinExistence type="predicted"/>
<gene>
    <name evidence="1" type="ORF">JJQ60_13725</name>
</gene>
<dbReference type="Proteomes" id="UP000651057">
    <property type="component" value="Unassembled WGS sequence"/>
</dbReference>
<dbReference type="RefSeq" id="WP_201921098.1">
    <property type="nucleotide sequence ID" value="NZ_BAABAX010000031.1"/>
</dbReference>
<protein>
    <submittedName>
        <fullName evidence="1">Uncharacterized protein</fullName>
    </submittedName>
</protein>